<evidence type="ECO:0000313" key="1">
    <source>
        <dbReference type="EMBL" id="MCW8346061.1"/>
    </source>
</evidence>
<dbReference type="Proteomes" id="UP001155587">
    <property type="component" value="Unassembled WGS sequence"/>
</dbReference>
<accession>A0A9X3CMF2</accession>
<dbReference type="InterPro" id="IPR035959">
    <property type="entry name" value="RutC-like_sf"/>
</dbReference>
<gene>
    <name evidence="1" type="ORF">MD535_08575</name>
</gene>
<protein>
    <submittedName>
        <fullName evidence="1">RidA family protein</fullName>
    </submittedName>
</protein>
<dbReference type="RefSeq" id="WP_265674455.1">
    <property type="nucleotide sequence ID" value="NZ_JAKRRY010000008.1"/>
</dbReference>
<dbReference type="Gene3D" id="3.30.1330.40">
    <property type="entry name" value="RutC-like"/>
    <property type="match status" value="1"/>
</dbReference>
<organism evidence="1 2">
    <name type="scientific">Vibrio qingdaonensis</name>
    <dbReference type="NCBI Taxonomy" id="2829491"/>
    <lineage>
        <taxon>Bacteria</taxon>
        <taxon>Pseudomonadati</taxon>
        <taxon>Pseudomonadota</taxon>
        <taxon>Gammaproteobacteria</taxon>
        <taxon>Vibrionales</taxon>
        <taxon>Vibrionaceae</taxon>
        <taxon>Vibrio</taxon>
    </lineage>
</organism>
<proteinExistence type="predicted"/>
<sequence>MTIHRVNPCKRWSDVTVFNGIAHFVEVAESDTSAGMQSQVQQIFDQAETMLQSIGSDKSRILSVTVYVTDFANFDALNEVWDSWFPEQCAPSRACVKVELADPNLLVEMAFVAAAGDDYLP</sequence>
<name>A0A9X3CMF2_9VIBR</name>
<dbReference type="EMBL" id="JAKRRY010000008">
    <property type="protein sequence ID" value="MCW8346061.1"/>
    <property type="molecule type" value="Genomic_DNA"/>
</dbReference>
<dbReference type="Pfam" id="PF01042">
    <property type="entry name" value="Ribonuc_L-PSP"/>
    <property type="match status" value="1"/>
</dbReference>
<dbReference type="PANTHER" id="PTHR47328:SF1">
    <property type="entry name" value="RUTC FAMILY PROTEIN YOAB"/>
    <property type="match status" value="1"/>
</dbReference>
<dbReference type="PANTHER" id="PTHR47328">
    <property type="match status" value="1"/>
</dbReference>
<evidence type="ECO:0000313" key="2">
    <source>
        <dbReference type="Proteomes" id="UP001155587"/>
    </source>
</evidence>
<dbReference type="AlphaFoldDB" id="A0A9X3CMF2"/>
<dbReference type="CDD" id="cd06150">
    <property type="entry name" value="YjgF_YER057c_UK114_like_2"/>
    <property type="match status" value="1"/>
</dbReference>
<dbReference type="InterPro" id="IPR006175">
    <property type="entry name" value="YjgF/YER057c/UK114"/>
</dbReference>
<reference evidence="1" key="1">
    <citation type="submission" date="2022-02" db="EMBL/GenBank/DDBJ databases">
        <title>Vibrio sp. nov, a new bacterium isolated from seawater.</title>
        <authorList>
            <person name="Yuan Y."/>
        </authorList>
    </citation>
    <scope>NUCLEOTIDE SEQUENCE</scope>
    <source>
        <strain evidence="1">ZSDZ65</strain>
    </source>
</reference>
<dbReference type="InterPro" id="IPR035709">
    <property type="entry name" value="YoaB-like"/>
</dbReference>
<keyword evidence="2" id="KW-1185">Reference proteome</keyword>
<comment type="caution">
    <text evidence="1">The sequence shown here is derived from an EMBL/GenBank/DDBJ whole genome shotgun (WGS) entry which is preliminary data.</text>
</comment>
<dbReference type="SUPFAM" id="SSF55298">
    <property type="entry name" value="YjgF-like"/>
    <property type="match status" value="1"/>
</dbReference>